<feature type="region of interest" description="Disordered" evidence="1">
    <location>
        <begin position="64"/>
        <end position="83"/>
    </location>
</feature>
<dbReference type="Proteomes" id="UP001597216">
    <property type="component" value="Unassembled WGS sequence"/>
</dbReference>
<dbReference type="EMBL" id="JBHTLQ010000069">
    <property type="protein sequence ID" value="MFD1192645.1"/>
    <property type="molecule type" value="Genomic_DNA"/>
</dbReference>
<feature type="signal peptide" evidence="2">
    <location>
        <begin position="1"/>
        <end position="23"/>
    </location>
</feature>
<keyword evidence="4" id="KW-1185">Reference proteome</keyword>
<organism evidence="3 4">
    <name type="scientific">Phenylobacterium conjunctum</name>
    <dbReference type="NCBI Taxonomy" id="1298959"/>
    <lineage>
        <taxon>Bacteria</taxon>
        <taxon>Pseudomonadati</taxon>
        <taxon>Pseudomonadota</taxon>
        <taxon>Alphaproteobacteria</taxon>
        <taxon>Caulobacterales</taxon>
        <taxon>Caulobacteraceae</taxon>
        <taxon>Phenylobacterium</taxon>
    </lineage>
</organism>
<dbReference type="RefSeq" id="WP_377354663.1">
    <property type="nucleotide sequence ID" value="NZ_JBHTLQ010000069.1"/>
</dbReference>
<evidence type="ECO:0000313" key="3">
    <source>
        <dbReference type="EMBL" id="MFD1192645.1"/>
    </source>
</evidence>
<feature type="chain" id="PRO_5046951423" evidence="2">
    <location>
        <begin position="24"/>
        <end position="485"/>
    </location>
</feature>
<comment type="caution">
    <text evidence="3">The sequence shown here is derived from an EMBL/GenBank/DDBJ whole genome shotgun (WGS) entry which is preliminary data.</text>
</comment>
<proteinExistence type="predicted"/>
<evidence type="ECO:0000256" key="2">
    <source>
        <dbReference type="SAM" id="SignalP"/>
    </source>
</evidence>
<sequence>MVRFQRVAALACGMALLAAPATAATAPGAAPVVAAPTAGAQGAAPAANDARLQVGEETVFRHLTGRSFHPDDPKGNSKPGRAGSPRVALSLALNNCLLSGAALGGTTARDLLDSSQTGTLRPDEVYRCVQRVGVAAIVSYKSIAGDREAAANLDAIVTTTGFGGAILGQSHWSKADTLEWWKGAGTVGLIYDELSGTKSRALIYASGAQAARIAIFRSVQLDTAAAGLDEMTAPYTWTANIRNADGELAATPLAKTDFSSRYLVACGLPSAPNGFTDGPAKVAAEVFRRDASARCSELFKTYSKLRAARRKLCPPGADACKAQSAVWLANDLNQIDELISNGDRAVRARSTDVFGVVVRSAANVVANLAVKLNGADTAPIAYVPRALAGAGDPLELSGFPSFTPPVAIDGALSAPPELGASGATKEAEKRYLVALQTRIAALNEMTEWLDDRVADAELIQAISRRNKLRFDLTNAIRPVNLLAPS</sequence>
<name>A0ABW3T6F2_9CAUL</name>
<keyword evidence="2" id="KW-0732">Signal</keyword>
<evidence type="ECO:0000313" key="4">
    <source>
        <dbReference type="Proteomes" id="UP001597216"/>
    </source>
</evidence>
<reference evidence="4" key="1">
    <citation type="journal article" date="2019" name="Int. J. Syst. Evol. Microbiol.">
        <title>The Global Catalogue of Microorganisms (GCM) 10K type strain sequencing project: providing services to taxonomists for standard genome sequencing and annotation.</title>
        <authorList>
            <consortium name="The Broad Institute Genomics Platform"/>
            <consortium name="The Broad Institute Genome Sequencing Center for Infectious Disease"/>
            <person name="Wu L."/>
            <person name="Ma J."/>
        </authorList>
    </citation>
    <scope>NUCLEOTIDE SEQUENCE [LARGE SCALE GENOMIC DNA]</scope>
    <source>
        <strain evidence="4">CCUG 55074</strain>
    </source>
</reference>
<gene>
    <name evidence="3" type="ORF">ACFQ27_18790</name>
</gene>
<accession>A0ABW3T6F2</accession>
<evidence type="ECO:0000256" key="1">
    <source>
        <dbReference type="SAM" id="MobiDB-lite"/>
    </source>
</evidence>
<protein>
    <submittedName>
        <fullName evidence="3">Uncharacterized protein</fullName>
    </submittedName>
</protein>